<dbReference type="SUPFAM" id="SSF81653">
    <property type="entry name" value="Calcium ATPase, transduction domain A"/>
    <property type="match status" value="1"/>
</dbReference>
<feature type="transmembrane region" description="Helical" evidence="12">
    <location>
        <begin position="174"/>
        <end position="193"/>
    </location>
</feature>
<evidence type="ECO:0000259" key="13">
    <source>
        <dbReference type="Pfam" id="PF00122"/>
    </source>
</evidence>
<dbReference type="PRINTS" id="PR00119">
    <property type="entry name" value="CATATPASE"/>
</dbReference>
<dbReference type="CDD" id="cd00371">
    <property type="entry name" value="HMA"/>
    <property type="match status" value="1"/>
</dbReference>
<organism evidence="15 16">
    <name type="scientific">Pseudopedobacter beijingensis</name>
    <dbReference type="NCBI Taxonomy" id="1207056"/>
    <lineage>
        <taxon>Bacteria</taxon>
        <taxon>Pseudomonadati</taxon>
        <taxon>Bacteroidota</taxon>
        <taxon>Sphingobacteriia</taxon>
        <taxon>Sphingobacteriales</taxon>
        <taxon>Sphingobacteriaceae</taxon>
        <taxon>Pseudopedobacter</taxon>
    </lineage>
</organism>
<feature type="transmembrane region" description="Helical" evidence="12">
    <location>
        <begin position="736"/>
        <end position="757"/>
    </location>
</feature>
<keyword evidence="5 12" id="KW-0812">Transmembrane</keyword>
<evidence type="ECO:0000256" key="5">
    <source>
        <dbReference type="ARBA" id="ARBA00022692"/>
    </source>
</evidence>
<dbReference type="InterPro" id="IPR023298">
    <property type="entry name" value="ATPase_P-typ_TM_dom_sf"/>
</dbReference>
<feature type="transmembrane region" description="Helical" evidence="12">
    <location>
        <begin position="414"/>
        <end position="438"/>
    </location>
</feature>
<feature type="domain" description="Putative metal-binding" evidence="14">
    <location>
        <begin position="8"/>
        <end position="81"/>
    </location>
</feature>
<name>A0ABW4IIN6_9SPHI</name>
<keyword evidence="7" id="KW-0460">Magnesium</keyword>
<keyword evidence="10" id="KW-0406">Ion transport</keyword>
<dbReference type="Pfam" id="PF12156">
    <property type="entry name" value="ATPase-cat_bd"/>
    <property type="match status" value="1"/>
</dbReference>
<dbReference type="RefSeq" id="WP_379664414.1">
    <property type="nucleotide sequence ID" value="NZ_JBHUDG010000051.1"/>
</dbReference>
<evidence type="ECO:0000256" key="3">
    <source>
        <dbReference type="ARBA" id="ARBA00022475"/>
    </source>
</evidence>
<keyword evidence="6" id="KW-0479">Metal-binding</keyword>
<sequence>MATITKTTCYHCGNDCYTDEFHQENKNFCCSGCLSVYQILTKSNLNNYYKLNRHPGETRALVEDKYLYLDEDEFINKLVDYKDTEKTILTFYIPSIHCSSCIWLLERLNTLNEGIIENRVDFLKKQVHIQFNHHKITLRQLVELLSSIGYEPLISLNDVVKENKRIKDNTPTKIAVAGFCFGNIMMLSFPSYFGLSAAEAKYGQFFGLVNVLLCFPVFFYSGRDYFINAYHNLKNGVIDINFPLALGILVMFVRTLAEWGFGIGEGYADSLAGLVFFLNVGKYMQNKTYYHLSFERDYRSFFPVAVQVINEDGNEKSTPLEDLKKGDRIRVKNQEIIPADAILLRGDALIDFSFVTGESRPISKVLGEIIYAGGRQTGRSLELEVVKPVSQSYLTSLWNNEVFNKENEKKIKTFISVVSHYFSIVLLIIAFGALLFWLPTDWKTAVSAFTAVLIIACPCALALSTPFTMSTALSILDRNKFYLKNTEVVEQLAAIDTVVFDKTGTVSVADVQGVVFKGIMDEKQQELIYNVCKNSSHPHSVRIASFLGKRKEQEIESYEEIPGKGIKAIIGGEQVKIGSNSFVTGIAHAIINVPEVHIQIGKSYIGCFQIKQRFREGLDSLLHQMSESYDTYLLSGDTKQDAVILNKFFKTKGHLKFQQSPQDKLNFIKEKQDQGARVMMVGDGLNDSGALKQSDAGIAVTDNINNFTPGSDAVLDGKMLGKLPVFMKFSKASVKVIHKSFCISLVYNIFGLSFAVAGKLSPLFAAILMPLSTITIISFTTLAVRYAAKKHRLL</sequence>
<dbReference type="InterPro" id="IPR036163">
    <property type="entry name" value="HMA_dom_sf"/>
</dbReference>
<evidence type="ECO:0000313" key="16">
    <source>
        <dbReference type="Proteomes" id="UP001597118"/>
    </source>
</evidence>
<evidence type="ECO:0000256" key="2">
    <source>
        <dbReference type="ARBA" id="ARBA00022448"/>
    </source>
</evidence>
<feature type="transmembrane region" description="Helical" evidence="12">
    <location>
        <begin position="259"/>
        <end position="280"/>
    </location>
</feature>
<evidence type="ECO:0000313" key="15">
    <source>
        <dbReference type="EMBL" id="MFD1632093.1"/>
    </source>
</evidence>
<feature type="transmembrane region" description="Helical" evidence="12">
    <location>
        <begin position="205"/>
        <end position="221"/>
    </location>
</feature>
<dbReference type="Gene3D" id="3.40.50.1000">
    <property type="entry name" value="HAD superfamily/HAD-like"/>
    <property type="match status" value="1"/>
</dbReference>
<evidence type="ECO:0000256" key="11">
    <source>
        <dbReference type="ARBA" id="ARBA00023136"/>
    </source>
</evidence>
<comment type="caution">
    <text evidence="15">The sequence shown here is derived from an EMBL/GenBank/DDBJ whole genome shotgun (WGS) entry which is preliminary data.</text>
</comment>
<feature type="domain" description="P-type ATPase A" evidence="13">
    <location>
        <begin position="303"/>
        <end position="398"/>
    </location>
</feature>
<keyword evidence="11 12" id="KW-0472">Membrane</keyword>
<accession>A0ABW4IIN6</accession>
<dbReference type="InterPro" id="IPR023299">
    <property type="entry name" value="ATPase_P-typ_cyto_dom_N"/>
</dbReference>
<dbReference type="InterPro" id="IPR036412">
    <property type="entry name" value="HAD-like_sf"/>
</dbReference>
<dbReference type="Proteomes" id="UP001597118">
    <property type="component" value="Unassembled WGS sequence"/>
</dbReference>
<dbReference type="InterPro" id="IPR001757">
    <property type="entry name" value="P_typ_ATPase"/>
</dbReference>
<keyword evidence="8" id="KW-1278">Translocase</keyword>
<dbReference type="InterPro" id="IPR021993">
    <property type="entry name" value="ATPase-cat-bd"/>
</dbReference>
<dbReference type="Pfam" id="PF00122">
    <property type="entry name" value="E1-E2_ATPase"/>
    <property type="match status" value="1"/>
</dbReference>
<reference evidence="16" key="1">
    <citation type="journal article" date="2019" name="Int. J. Syst. Evol. Microbiol.">
        <title>The Global Catalogue of Microorganisms (GCM) 10K type strain sequencing project: providing services to taxonomists for standard genome sequencing and annotation.</title>
        <authorList>
            <consortium name="The Broad Institute Genomics Platform"/>
            <consortium name="The Broad Institute Genome Sequencing Center for Infectious Disease"/>
            <person name="Wu L."/>
            <person name="Ma J."/>
        </authorList>
    </citation>
    <scope>NUCLEOTIDE SEQUENCE [LARGE SCALE GENOMIC DNA]</scope>
    <source>
        <strain evidence="16">CCUG 53762</strain>
    </source>
</reference>
<dbReference type="PRINTS" id="PR00943">
    <property type="entry name" value="CUATPASE"/>
</dbReference>
<feature type="transmembrane region" description="Helical" evidence="12">
    <location>
        <begin position="763"/>
        <end position="788"/>
    </location>
</feature>
<evidence type="ECO:0000256" key="1">
    <source>
        <dbReference type="ARBA" id="ARBA00004651"/>
    </source>
</evidence>
<evidence type="ECO:0000259" key="14">
    <source>
        <dbReference type="Pfam" id="PF12156"/>
    </source>
</evidence>
<evidence type="ECO:0000256" key="9">
    <source>
        <dbReference type="ARBA" id="ARBA00022989"/>
    </source>
</evidence>
<dbReference type="Pfam" id="PF00702">
    <property type="entry name" value="Hydrolase"/>
    <property type="match status" value="1"/>
</dbReference>
<keyword evidence="3" id="KW-1003">Cell membrane</keyword>
<feature type="transmembrane region" description="Helical" evidence="12">
    <location>
        <begin position="233"/>
        <end position="253"/>
    </location>
</feature>
<dbReference type="Gene3D" id="3.30.70.100">
    <property type="match status" value="1"/>
</dbReference>
<keyword evidence="16" id="KW-1185">Reference proteome</keyword>
<dbReference type="SUPFAM" id="SSF55008">
    <property type="entry name" value="HMA, heavy metal-associated domain"/>
    <property type="match status" value="1"/>
</dbReference>
<evidence type="ECO:0000256" key="6">
    <source>
        <dbReference type="ARBA" id="ARBA00022723"/>
    </source>
</evidence>
<dbReference type="NCBIfam" id="TIGR01494">
    <property type="entry name" value="ATPase_P-type"/>
    <property type="match status" value="1"/>
</dbReference>
<dbReference type="PANTHER" id="PTHR43520:SF5">
    <property type="entry name" value="CATION-TRANSPORTING P-TYPE ATPASE-RELATED"/>
    <property type="match status" value="1"/>
</dbReference>
<evidence type="ECO:0000256" key="4">
    <source>
        <dbReference type="ARBA" id="ARBA00022553"/>
    </source>
</evidence>
<dbReference type="EMBL" id="JBHUDG010000051">
    <property type="protein sequence ID" value="MFD1632093.1"/>
    <property type="molecule type" value="Genomic_DNA"/>
</dbReference>
<dbReference type="Gene3D" id="2.70.150.10">
    <property type="entry name" value="Calcium-transporting ATPase, cytoplasmic transduction domain A"/>
    <property type="match status" value="1"/>
</dbReference>
<keyword evidence="9 12" id="KW-1133">Transmembrane helix</keyword>
<dbReference type="PANTHER" id="PTHR43520">
    <property type="entry name" value="ATP7, ISOFORM B"/>
    <property type="match status" value="1"/>
</dbReference>
<keyword evidence="2" id="KW-0813">Transport</keyword>
<proteinExistence type="predicted"/>
<gene>
    <name evidence="15" type="ORF">ACFSAH_19640</name>
</gene>
<dbReference type="SUPFAM" id="SSF81665">
    <property type="entry name" value="Calcium ATPase, transmembrane domain M"/>
    <property type="match status" value="1"/>
</dbReference>
<dbReference type="InterPro" id="IPR006121">
    <property type="entry name" value="HMA_dom"/>
</dbReference>
<dbReference type="Gene3D" id="3.40.1110.10">
    <property type="entry name" value="Calcium-transporting ATPase, cytoplasmic domain N"/>
    <property type="match status" value="1"/>
</dbReference>
<evidence type="ECO:0000256" key="8">
    <source>
        <dbReference type="ARBA" id="ARBA00022967"/>
    </source>
</evidence>
<evidence type="ECO:0000256" key="10">
    <source>
        <dbReference type="ARBA" id="ARBA00023065"/>
    </source>
</evidence>
<dbReference type="InterPro" id="IPR059000">
    <property type="entry name" value="ATPase_P-type_domA"/>
</dbReference>
<evidence type="ECO:0000256" key="12">
    <source>
        <dbReference type="SAM" id="Phobius"/>
    </source>
</evidence>
<dbReference type="InterPro" id="IPR023214">
    <property type="entry name" value="HAD_sf"/>
</dbReference>
<evidence type="ECO:0000256" key="7">
    <source>
        <dbReference type="ARBA" id="ARBA00022842"/>
    </source>
</evidence>
<protein>
    <submittedName>
        <fullName evidence="15">Heavy metal translocating P-type ATPase</fullName>
    </submittedName>
</protein>
<dbReference type="InterPro" id="IPR008250">
    <property type="entry name" value="ATPase_P-typ_transduc_dom_A_sf"/>
</dbReference>
<comment type="subcellular location">
    <subcellularLocation>
        <location evidence="1">Cell membrane</location>
        <topology evidence="1">Multi-pass membrane protein</topology>
    </subcellularLocation>
</comment>
<dbReference type="SUPFAM" id="SSF56784">
    <property type="entry name" value="HAD-like"/>
    <property type="match status" value="1"/>
</dbReference>
<keyword evidence="4" id="KW-0597">Phosphoprotein</keyword>